<organism evidence="1">
    <name type="scientific">marine metagenome</name>
    <dbReference type="NCBI Taxonomy" id="408172"/>
    <lineage>
        <taxon>unclassified sequences</taxon>
        <taxon>metagenomes</taxon>
        <taxon>ecological metagenomes</taxon>
    </lineage>
</organism>
<name>A0A381TJD7_9ZZZZ</name>
<feature type="non-terminal residue" evidence="1">
    <location>
        <position position="1"/>
    </location>
</feature>
<sequence>NIGDEFKSEILKDFNTKDVVIFCDIEGDEVKLINSHNLDLYKNSEICMELHHNGKDHNKDIIPNILDKTHTTNLIWQKGKNFEVPELISNISHLDILLSAWEWRSYPTPWLIAKPF</sequence>
<protein>
    <recommendedName>
        <fullName evidence="2">Methyltransferase FkbM domain-containing protein</fullName>
    </recommendedName>
</protein>
<gene>
    <name evidence="1" type="ORF">METZ01_LOCUS68738</name>
</gene>
<reference evidence="1" key="1">
    <citation type="submission" date="2018-05" db="EMBL/GenBank/DDBJ databases">
        <authorList>
            <person name="Lanie J.A."/>
            <person name="Ng W.-L."/>
            <person name="Kazmierczak K.M."/>
            <person name="Andrzejewski T.M."/>
            <person name="Davidsen T.M."/>
            <person name="Wayne K.J."/>
            <person name="Tettelin H."/>
            <person name="Glass J.I."/>
            <person name="Rusch D."/>
            <person name="Podicherti R."/>
            <person name="Tsui H.-C.T."/>
            <person name="Winkler M.E."/>
        </authorList>
    </citation>
    <scope>NUCLEOTIDE SEQUENCE</scope>
</reference>
<dbReference type="AlphaFoldDB" id="A0A381TJD7"/>
<dbReference type="EMBL" id="UINC01004651">
    <property type="protein sequence ID" value="SVA15884.1"/>
    <property type="molecule type" value="Genomic_DNA"/>
</dbReference>
<proteinExistence type="predicted"/>
<accession>A0A381TJD7</accession>
<evidence type="ECO:0008006" key="2">
    <source>
        <dbReference type="Google" id="ProtNLM"/>
    </source>
</evidence>
<evidence type="ECO:0000313" key="1">
    <source>
        <dbReference type="EMBL" id="SVA15884.1"/>
    </source>
</evidence>